<dbReference type="PANTHER" id="PTHR10414">
    <property type="entry name" value="ETHANOLAMINEPHOSPHOTRANSFERASE"/>
    <property type="match status" value="1"/>
</dbReference>
<feature type="transmembrane region" description="Helical" evidence="5">
    <location>
        <begin position="220"/>
        <end position="241"/>
    </location>
</feature>
<dbReference type="Proteomes" id="UP000070412">
    <property type="component" value="Unassembled WGS sequence"/>
</dbReference>
<dbReference type="InterPro" id="IPR043130">
    <property type="entry name" value="CDP-OH_PTrfase_TM_dom"/>
</dbReference>
<feature type="transmembrane region" description="Helical" evidence="5">
    <location>
        <begin position="186"/>
        <end position="208"/>
    </location>
</feature>
<organism evidence="6">
    <name type="scientific">Sarcoptes scabiei</name>
    <name type="common">Itch mite</name>
    <name type="synonym">Acarus scabiei</name>
    <dbReference type="NCBI Taxonomy" id="52283"/>
    <lineage>
        <taxon>Eukaryota</taxon>
        <taxon>Metazoa</taxon>
        <taxon>Ecdysozoa</taxon>
        <taxon>Arthropoda</taxon>
        <taxon>Chelicerata</taxon>
        <taxon>Arachnida</taxon>
        <taxon>Acari</taxon>
        <taxon>Acariformes</taxon>
        <taxon>Sarcoptiformes</taxon>
        <taxon>Astigmata</taxon>
        <taxon>Psoroptidia</taxon>
        <taxon>Sarcoptoidea</taxon>
        <taxon>Sarcoptidae</taxon>
        <taxon>Sarcoptinae</taxon>
        <taxon>Sarcoptes</taxon>
    </lineage>
</organism>
<dbReference type="GO" id="GO:0004142">
    <property type="term" value="F:diacylglycerol cholinephosphotransferase activity"/>
    <property type="evidence" value="ECO:0007669"/>
    <property type="project" value="TreeGrafter"/>
</dbReference>
<accession>A0A834R9Y0</accession>
<keyword evidence="5" id="KW-1133">Transmembrane helix</keyword>
<feature type="transmembrane region" description="Helical" evidence="5">
    <location>
        <begin position="296"/>
        <end position="316"/>
    </location>
</feature>
<dbReference type="GO" id="GO:0005794">
    <property type="term" value="C:Golgi apparatus"/>
    <property type="evidence" value="ECO:0007669"/>
    <property type="project" value="TreeGrafter"/>
</dbReference>
<protein>
    <submittedName>
        <fullName evidence="6">Choline/ethanolaminephosphotransferase 1</fullName>
    </submittedName>
</protein>
<evidence type="ECO:0000256" key="4">
    <source>
        <dbReference type="SAM" id="MobiDB-lite"/>
    </source>
</evidence>
<evidence type="ECO:0000313" key="8">
    <source>
        <dbReference type="Proteomes" id="UP000070412"/>
    </source>
</evidence>
<keyword evidence="3 5" id="KW-0472">Membrane</keyword>
<dbReference type="Gene3D" id="1.20.120.1760">
    <property type="match status" value="1"/>
</dbReference>
<gene>
    <name evidence="6" type="ORF">SSS_5225</name>
</gene>
<feature type="transmembrane region" description="Helical" evidence="5">
    <location>
        <begin position="322"/>
        <end position="339"/>
    </location>
</feature>
<evidence type="ECO:0000256" key="1">
    <source>
        <dbReference type="ARBA" id="ARBA00004370"/>
    </source>
</evidence>
<feature type="transmembrane region" description="Helical" evidence="5">
    <location>
        <begin position="136"/>
        <end position="155"/>
    </location>
</feature>
<dbReference type="EnsemblMetazoa" id="SSS_5225s_mrna">
    <property type="protein sequence ID" value="KAF7491797.1"/>
    <property type="gene ID" value="SSS_5225"/>
</dbReference>
<dbReference type="EMBL" id="WVUK01000058">
    <property type="protein sequence ID" value="KAF7491797.1"/>
    <property type="molecule type" value="Genomic_DNA"/>
</dbReference>
<feature type="transmembrane region" description="Helical" evidence="5">
    <location>
        <begin position="253"/>
        <end position="276"/>
    </location>
</feature>
<proteinExistence type="inferred from homology"/>
<keyword evidence="5" id="KW-0812">Transmembrane</keyword>
<dbReference type="AlphaFoldDB" id="A0A834R9Y0"/>
<evidence type="ECO:0000256" key="3">
    <source>
        <dbReference type="ARBA" id="ARBA00023136"/>
    </source>
</evidence>
<dbReference type="GO" id="GO:0004307">
    <property type="term" value="F:ethanolaminephosphotransferase activity"/>
    <property type="evidence" value="ECO:0007669"/>
    <property type="project" value="TreeGrafter"/>
</dbReference>
<dbReference type="PANTHER" id="PTHR10414:SF37">
    <property type="entry name" value="BB IN A BOXCAR, ISOFORM C"/>
    <property type="match status" value="1"/>
</dbReference>
<evidence type="ECO:0000256" key="5">
    <source>
        <dbReference type="SAM" id="Phobius"/>
    </source>
</evidence>
<dbReference type="GO" id="GO:0006646">
    <property type="term" value="P:phosphatidylethanolamine biosynthetic process"/>
    <property type="evidence" value="ECO:0007669"/>
    <property type="project" value="TreeGrafter"/>
</dbReference>
<name>A0A834R9Y0_SARSC</name>
<feature type="transmembrane region" description="Helical" evidence="5">
    <location>
        <begin position="106"/>
        <end position="129"/>
    </location>
</feature>
<dbReference type="OrthoDB" id="196717at2759"/>
<dbReference type="InterPro" id="IPR014472">
    <property type="entry name" value="CHOPT"/>
</dbReference>
<sequence length="455" mass="51721">MLTQSNNFLLNHRNRNEKNRNTNPTLALRKHLANFRHQYHVENVALFESEDRKTLKDSIGWTLKPEQLRYLRSTTYEYNASAGSILELLVMQKFWTWLARFIPKSIAPSTITAIGFVINIVTSTIIIHYSPDCRSIVPTWSLVVCALGVWLYQIADALDGKQSYKVQNTQLEEFYDHSCDSISTILLMYSAGVAVQAGQWPSLFLVILFTSLIDVTEAQWTMIAVHLVSAIFGQSIWSQTLSLTPTLALELRTIFLILTLLSLLNSILSNAAIVLLGIRTPLERLGAPIKRRYDGISFKTIKPILPALFLSILIYYSYQQGYYHLNPTMFILAFGFNFAKLTMKLVIAHCTYHEIELLDLTLVAPILLSLNDLLSIDDPIISHNQALLGALIWDTIEVIRYFTFVSWDLCIALDINIFSIKFPIGHPKNRCQTGGFYINGLNNKEILSKSSQDHR</sequence>
<comment type="subcellular location">
    <subcellularLocation>
        <location evidence="1">Membrane</location>
    </subcellularLocation>
</comment>
<evidence type="ECO:0000313" key="6">
    <source>
        <dbReference type="EMBL" id="KAF7491797.1"/>
    </source>
</evidence>
<comment type="similarity">
    <text evidence="2">Belongs to the CDP-alcohol phosphatidyltransferase class-I family.</text>
</comment>
<reference evidence="7" key="3">
    <citation type="submission" date="2022-06" db="UniProtKB">
        <authorList>
            <consortium name="EnsemblMetazoa"/>
        </authorList>
    </citation>
    <scope>IDENTIFICATION</scope>
</reference>
<keyword evidence="6" id="KW-0808">Transferase</keyword>
<reference evidence="8" key="1">
    <citation type="journal article" date="2020" name="PLoS Negl. Trop. Dis.">
        <title>High-quality nuclear genome for Sarcoptes scabiei-A critical resource for a neglected parasite.</title>
        <authorList>
            <person name="Korhonen P.K."/>
            <person name="Gasser R.B."/>
            <person name="Ma G."/>
            <person name="Wang T."/>
            <person name="Stroehlein A.J."/>
            <person name="Young N.D."/>
            <person name="Ang C.S."/>
            <person name="Fernando D.D."/>
            <person name="Lu H.C."/>
            <person name="Taylor S."/>
            <person name="Reynolds S.L."/>
            <person name="Mofiz E."/>
            <person name="Najaraj S.H."/>
            <person name="Gowda H."/>
            <person name="Madugundu A."/>
            <person name="Renuse S."/>
            <person name="Holt D."/>
            <person name="Pandey A."/>
            <person name="Papenfuss A.T."/>
            <person name="Fischer K."/>
        </authorList>
    </citation>
    <scope>NUCLEOTIDE SEQUENCE [LARGE SCALE GENOMIC DNA]</scope>
</reference>
<reference evidence="6" key="2">
    <citation type="submission" date="2020-01" db="EMBL/GenBank/DDBJ databases">
        <authorList>
            <person name="Korhonen P.K.K."/>
            <person name="Guangxu M.G."/>
            <person name="Wang T.W."/>
            <person name="Stroehlein A.J.S."/>
            <person name="Young N.D."/>
            <person name="Ang C.-S.A."/>
            <person name="Fernando D.W.F."/>
            <person name="Lu H.L."/>
            <person name="Taylor S.T."/>
            <person name="Ehtesham M.E.M."/>
            <person name="Najaraj S.H.N."/>
            <person name="Harsha G.H.G."/>
            <person name="Madugundu A.M."/>
            <person name="Renuse S.R."/>
            <person name="Holt D.H."/>
            <person name="Pandey A.P."/>
            <person name="Papenfuss A.P."/>
            <person name="Gasser R.B.G."/>
            <person name="Fischer K.F."/>
        </authorList>
    </citation>
    <scope>NUCLEOTIDE SEQUENCE</scope>
    <source>
        <strain evidence="6">SSS_KF_BRIS2020</strain>
    </source>
</reference>
<evidence type="ECO:0000256" key="2">
    <source>
        <dbReference type="ARBA" id="ARBA00010441"/>
    </source>
</evidence>
<keyword evidence="8" id="KW-1185">Reference proteome</keyword>
<feature type="region of interest" description="Disordered" evidence="4">
    <location>
        <begin position="1"/>
        <end position="22"/>
    </location>
</feature>
<dbReference type="GO" id="GO:0005789">
    <property type="term" value="C:endoplasmic reticulum membrane"/>
    <property type="evidence" value="ECO:0007669"/>
    <property type="project" value="TreeGrafter"/>
</dbReference>
<evidence type="ECO:0000313" key="7">
    <source>
        <dbReference type="EnsemblMetazoa" id="KAF7491797.1"/>
    </source>
</evidence>